<sequence length="119" mass="13174">MAYPKTPELDKLSEMMELHEVTQRLGEALDSEDGFVLAAWVPDLCMNCGGGGEEYDIWKNTHSTCERCKGSGSDPTAITLAHRSPSNRNLAILFGLDHEKMEAERDAVLKHVQAEAREA</sequence>
<evidence type="ECO:0000313" key="1">
    <source>
        <dbReference type="EMBL" id="KKL80995.1"/>
    </source>
</evidence>
<protein>
    <submittedName>
        <fullName evidence="1">Uncharacterized protein</fullName>
    </submittedName>
</protein>
<name>A0A0F9HH61_9ZZZZ</name>
<accession>A0A0F9HH61</accession>
<dbReference type="AlphaFoldDB" id="A0A0F9HH61"/>
<proteinExistence type="predicted"/>
<organism evidence="1">
    <name type="scientific">marine sediment metagenome</name>
    <dbReference type="NCBI Taxonomy" id="412755"/>
    <lineage>
        <taxon>unclassified sequences</taxon>
        <taxon>metagenomes</taxon>
        <taxon>ecological metagenomes</taxon>
    </lineage>
</organism>
<dbReference type="EMBL" id="LAZR01022692">
    <property type="protein sequence ID" value="KKL80995.1"/>
    <property type="molecule type" value="Genomic_DNA"/>
</dbReference>
<gene>
    <name evidence="1" type="ORF">LCGC14_1999170</name>
</gene>
<comment type="caution">
    <text evidence="1">The sequence shown here is derived from an EMBL/GenBank/DDBJ whole genome shotgun (WGS) entry which is preliminary data.</text>
</comment>
<reference evidence="1" key="1">
    <citation type="journal article" date="2015" name="Nature">
        <title>Complex archaea that bridge the gap between prokaryotes and eukaryotes.</title>
        <authorList>
            <person name="Spang A."/>
            <person name="Saw J.H."/>
            <person name="Jorgensen S.L."/>
            <person name="Zaremba-Niedzwiedzka K."/>
            <person name="Martijn J."/>
            <person name="Lind A.E."/>
            <person name="van Eijk R."/>
            <person name="Schleper C."/>
            <person name="Guy L."/>
            <person name="Ettema T.J."/>
        </authorList>
    </citation>
    <scope>NUCLEOTIDE SEQUENCE</scope>
</reference>